<feature type="region of interest" description="Disordered" evidence="1">
    <location>
        <begin position="1"/>
        <end position="23"/>
    </location>
</feature>
<dbReference type="SMR" id="A0A8T3B0U9"/>
<keyword evidence="3" id="KW-1185">Reference proteome</keyword>
<feature type="compositionally biased region" description="Low complexity" evidence="1">
    <location>
        <begin position="9"/>
        <end position="23"/>
    </location>
</feature>
<dbReference type="AlphaFoldDB" id="A0A8T3B0U9"/>
<gene>
    <name evidence="2" type="ORF">KFK09_016859</name>
</gene>
<comment type="caution">
    <text evidence="2">The sequence shown here is derived from an EMBL/GenBank/DDBJ whole genome shotgun (WGS) entry which is preliminary data.</text>
</comment>
<protein>
    <submittedName>
        <fullName evidence="2">Uncharacterized protein</fullName>
    </submittedName>
</protein>
<dbReference type="Proteomes" id="UP000829196">
    <property type="component" value="Unassembled WGS sequence"/>
</dbReference>
<evidence type="ECO:0000313" key="3">
    <source>
        <dbReference type="Proteomes" id="UP000829196"/>
    </source>
</evidence>
<organism evidence="2 3">
    <name type="scientific">Dendrobium nobile</name>
    <name type="common">Orchid</name>
    <dbReference type="NCBI Taxonomy" id="94219"/>
    <lineage>
        <taxon>Eukaryota</taxon>
        <taxon>Viridiplantae</taxon>
        <taxon>Streptophyta</taxon>
        <taxon>Embryophyta</taxon>
        <taxon>Tracheophyta</taxon>
        <taxon>Spermatophyta</taxon>
        <taxon>Magnoliopsida</taxon>
        <taxon>Liliopsida</taxon>
        <taxon>Asparagales</taxon>
        <taxon>Orchidaceae</taxon>
        <taxon>Epidendroideae</taxon>
        <taxon>Malaxideae</taxon>
        <taxon>Dendrobiinae</taxon>
        <taxon>Dendrobium</taxon>
    </lineage>
</organism>
<name>A0A8T3B0U9_DENNO</name>
<reference evidence="2" key="1">
    <citation type="journal article" date="2022" name="Front. Genet.">
        <title>Chromosome-Scale Assembly of the Dendrobium nobile Genome Provides Insights Into the Molecular Mechanism of the Biosynthesis of the Medicinal Active Ingredient of Dendrobium.</title>
        <authorList>
            <person name="Xu Q."/>
            <person name="Niu S.-C."/>
            <person name="Li K.-L."/>
            <person name="Zheng P.-J."/>
            <person name="Zhang X.-J."/>
            <person name="Jia Y."/>
            <person name="Liu Y."/>
            <person name="Niu Y.-X."/>
            <person name="Yu L.-H."/>
            <person name="Chen D.-F."/>
            <person name="Zhang G.-Q."/>
        </authorList>
    </citation>
    <scope>NUCLEOTIDE SEQUENCE</scope>
    <source>
        <tissue evidence="2">Leaf</tissue>
    </source>
</reference>
<proteinExistence type="predicted"/>
<accession>A0A8T3B0U9</accession>
<sequence>MKKSSAPLGQERANRAAAGRNGQRVRGVFEERRNIFLEEVILRLQDFFFVVNIRRFIFPIL</sequence>
<dbReference type="EMBL" id="JAGYWB010000012">
    <property type="protein sequence ID" value="KAI0501914.1"/>
    <property type="molecule type" value="Genomic_DNA"/>
</dbReference>
<evidence type="ECO:0000313" key="2">
    <source>
        <dbReference type="EMBL" id="KAI0501914.1"/>
    </source>
</evidence>
<evidence type="ECO:0000256" key="1">
    <source>
        <dbReference type="SAM" id="MobiDB-lite"/>
    </source>
</evidence>